<dbReference type="EMBL" id="JANRHA010000010">
    <property type="protein sequence ID" value="MDG3015917.1"/>
    <property type="molecule type" value="Genomic_DNA"/>
</dbReference>
<dbReference type="InterPro" id="IPR026893">
    <property type="entry name" value="Tyr/Ser_Pase_IphP-type"/>
</dbReference>
<dbReference type="InterPro" id="IPR016130">
    <property type="entry name" value="Tyr_Pase_AS"/>
</dbReference>
<dbReference type="Gene3D" id="3.90.190.10">
    <property type="entry name" value="Protein tyrosine phosphatase superfamily"/>
    <property type="match status" value="1"/>
</dbReference>
<sequence>MSALPTDPIRTAALPRLASVANFRDVAAADGTTAAGRALRRGVFYRSNALTPDTADLATLASLGLTAVYDVRTDAEVAQTPDVLLPSAAYVRIPILSGNLVDMTSGLASPDDARAFMRGLNRSFVTDAGNRAGFERLLTALAGTEGPQVFHCTAGKDRTGWASMLLLSIAGASDETIMTDYLATNDSPSSWTAATYELIKSRNGEAVAEVFAPMLGVDESYLRAGLGQLEQTYGTVEDYLTSGLGLAPETIATLEAKLAC</sequence>
<comment type="caution">
    <text evidence="2">The sequence shown here is derived from an EMBL/GenBank/DDBJ whole genome shotgun (WGS) entry which is preliminary data.</text>
</comment>
<keyword evidence="3" id="KW-1185">Reference proteome</keyword>
<evidence type="ECO:0000256" key="1">
    <source>
        <dbReference type="ARBA" id="ARBA00009580"/>
    </source>
</evidence>
<dbReference type="PANTHER" id="PTHR31126:SF1">
    <property type="entry name" value="TYROSINE SPECIFIC PROTEIN PHOSPHATASES DOMAIN-CONTAINING PROTEIN"/>
    <property type="match status" value="1"/>
</dbReference>
<protein>
    <submittedName>
        <fullName evidence="2">Tyrosine-protein phosphatase</fullName>
    </submittedName>
</protein>
<accession>A0A9X4M318</accession>
<reference evidence="2" key="1">
    <citation type="submission" date="2022-08" db="EMBL/GenBank/DDBJ databases">
        <title>Genome analysis of Corynebacteriales strain.</title>
        <authorList>
            <person name="Lee S.D."/>
        </authorList>
    </citation>
    <scope>NUCLEOTIDE SEQUENCE</scope>
    <source>
        <strain evidence="2">D3-21</strain>
    </source>
</reference>
<dbReference type="SUPFAM" id="SSF52799">
    <property type="entry name" value="(Phosphotyrosine protein) phosphatases II"/>
    <property type="match status" value="1"/>
</dbReference>
<gene>
    <name evidence="2" type="ORF">NVS88_15255</name>
</gene>
<dbReference type="Proteomes" id="UP001152755">
    <property type="component" value="Unassembled WGS sequence"/>
</dbReference>
<proteinExistence type="inferred from homology"/>
<dbReference type="GO" id="GO:0004721">
    <property type="term" value="F:phosphoprotein phosphatase activity"/>
    <property type="evidence" value="ECO:0007669"/>
    <property type="project" value="InterPro"/>
</dbReference>
<dbReference type="PROSITE" id="PS00383">
    <property type="entry name" value="TYR_PHOSPHATASE_1"/>
    <property type="match status" value="1"/>
</dbReference>
<comment type="similarity">
    <text evidence="1">Belongs to the protein-tyrosine phosphatase family.</text>
</comment>
<dbReference type="AlphaFoldDB" id="A0A9X4M318"/>
<dbReference type="PANTHER" id="PTHR31126">
    <property type="entry name" value="TYROSINE-PROTEIN PHOSPHATASE"/>
    <property type="match status" value="1"/>
</dbReference>
<dbReference type="InterPro" id="IPR029021">
    <property type="entry name" value="Prot-tyrosine_phosphatase-like"/>
</dbReference>
<organism evidence="2 3">
    <name type="scientific">Speluncibacter jeojiensis</name>
    <dbReference type="NCBI Taxonomy" id="2710754"/>
    <lineage>
        <taxon>Bacteria</taxon>
        <taxon>Bacillati</taxon>
        <taxon>Actinomycetota</taxon>
        <taxon>Actinomycetes</taxon>
        <taxon>Mycobacteriales</taxon>
        <taxon>Speluncibacteraceae</taxon>
        <taxon>Speluncibacter</taxon>
    </lineage>
</organism>
<dbReference type="Pfam" id="PF13350">
    <property type="entry name" value="Y_phosphatase3"/>
    <property type="match status" value="1"/>
</dbReference>
<evidence type="ECO:0000313" key="3">
    <source>
        <dbReference type="Proteomes" id="UP001152755"/>
    </source>
</evidence>
<dbReference type="RefSeq" id="WP_277833318.1">
    <property type="nucleotide sequence ID" value="NZ_JAAIVF010000004.1"/>
</dbReference>
<name>A0A9X4M318_9ACTN</name>
<evidence type="ECO:0000313" key="2">
    <source>
        <dbReference type="EMBL" id="MDG3015917.1"/>
    </source>
</evidence>